<feature type="domain" description="HTH tetR-type" evidence="3">
    <location>
        <begin position="6"/>
        <end position="66"/>
    </location>
</feature>
<proteinExistence type="predicted"/>
<sequence length="202" mass="21866">MDPRIARTRHSLQTALFELARERDLDDISIADIAERAGVNRSSFYQHYSDKDTLLADAIDAAVEEAGADLPEFRELTTEAPEILVGYLRHVEHNAAVYARVFGSRGSPVAVARLRARIESIAAAAVAERADIFDDIPVDVRAAGLSGSVLGVLETWLARDPRPPVEIAVSWMWRMLLGPIGLTPGEIATGSSIPAARPAARS</sequence>
<dbReference type="PROSITE" id="PS50977">
    <property type="entry name" value="HTH_TETR_2"/>
    <property type="match status" value="1"/>
</dbReference>
<organism evidence="4 5">
    <name type="scientific">Pseudolysinimonas yzui</name>
    <dbReference type="NCBI Taxonomy" id="2708254"/>
    <lineage>
        <taxon>Bacteria</taxon>
        <taxon>Bacillati</taxon>
        <taxon>Actinomycetota</taxon>
        <taxon>Actinomycetes</taxon>
        <taxon>Micrococcales</taxon>
        <taxon>Microbacteriaceae</taxon>
        <taxon>Pseudolysinimonas</taxon>
    </lineage>
</organism>
<dbReference type="AlphaFoldDB" id="A0A8J3DY99"/>
<protein>
    <submittedName>
        <fullName evidence="4">TetR family transcriptional regulator</fullName>
    </submittedName>
</protein>
<gene>
    <name evidence="4" type="ORF">GCM10011600_00600</name>
</gene>
<keyword evidence="1 2" id="KW-0238">DNA-binding</keyword>
<evidence type="ECO:0000256" key="1">
    <source>
        <dbReference type="ARBA" id="ARBA00023125"/>
    </source>
</evidence>
<feature type="DNA-binding region" description="H-T-H motif" evidence="2">
    <location>
        <begin position="29"/>
        <end position="48"/>
    </location>
</feature>
<dbReference type="Gene3D" id="1.10.357.10">
    <property type="entry name" value="Tetracycline Repressor, domain 2"/>
    <property type="match status" value="1"/>
</dbReference>
<dbReference type="RefSeq" id="WP_191281403.1">
    <property type="nucleotide sequence ID" value="NZ_BNAI01000001.1"/>
</dbReference>
<evidence type="ECO:0000313" key="4">
    <source>
        <dbReference type="EMBL" id="GHF04189.1"/>
    </source>
</evidence>
<dbReference type="InterPro" id="IPR050624">
    <property type="entry name" value="HTH-type_Tx_Regulator"/>
</dbReference>
<dbReference type="SUPFAM" id="SSF46689">
    <property type="entry name" value="Homeodomain-like"/>
    <property type="match status" value="1"/>
</dbReference>
<dbReference type="PANTHER" id="PTHR43479">
    <property type="entry name" value="ACREF/ENVCD OPERON REPRESSOR-RELATED"/>
    <property type="match status" value="1"/>
</dbReference>
<dbReference type="InterPro" id="IPR009057">
    <property type="entry name" value="Homeodomain-like_sf"/>
</dbReference>
<dbReference type="Pfam" id="PF00440">
    <property type="entry name" value="TetR_N"/>
    <property type="match status" value="1"/>
</dbReference>
<keyword evidence="5" id="KW-1185">Reference proteome</keyword>
<dbReference type="InterPro" id="IPR001647">
    <property type="entry name" value="HTH_TetR"/>
</dbReference>
<dbReference type="GO" id="GO:0003677">
    <property type="term" value="F:DNA binding"/>
    <property type="evidence" value="ECO:0007669"/>
    <property type="project" value="UniProtKB-UniRule"/>
</dbReference>
<evidence type="ECO:0000313" key="5">
    <source>
        <dbReference type="Proteomes" id="UP000617531"/>
    </source>
</evidence>
<name>A0A8J3DY99_9MICO</name>
<dbReference type="EMBL" id="BNAI01000001">
    <property type="protein sequence ID" value="GHF04189.1"/>
    <property type="molecule type" value="Genomic_DNA"/>
</dbReference>
<comment type="caution">
    <text evidence="4">The sequence shown here is derived from an EMBL/GenBank/DDBJ whole genome shotgun (WGS) entry which is preliminary data.</text>
</comment>
<dbReference type="PANTHER" id="PTHR43479:SF11">
    <property type="entry name" value="ACREF_ENVCD OPERON REPRESSOR-RELATED"/>
    <property type="match status" value="1"/>
</dbReference>
<evidence type="ECO:0000259" key="3">
    <source>
        <dbReference type="PROSITE" id="PS50977"/>
    </source>
</evidence>
<reference evidence="4" key="2">
    <citation type="submission" date="2020-09" db="EMBL/GenBank/DDBJ databases">
        <authorList>
            <person name="Sun Q."/>
            <person name="Zhou Y."/>
        </authorList>
    </citation>
    <scope>NUCLEOTIDE SEQUENCE</scope>
    <source>
        <strain evidence="4">CGMCC 1.16548</strain>
    </source>
</reference>
<reference evidence="4" key="1">
    <citation type="journal article" date="2014" name="Int. J. Syst. Evol. Microbiol.">
        <title>Complete genome sequence of Corynebacterium casei LMG S-19264T (=DSM 44701T), isolated from a smear-ripened cheese.</title>
        <authorList>
            <consortium name="US DOE Joint Genome Institute (JGI-PGF)"/>
            <person name="Walter F."/>
            <person name="Albersmeier A."/>
            <person name="Kalinowski J."/>
            <person name="Ruckert C."/>
        </authorList>
    </citation>
    <scope>NUCLEOTIDE SEQUENCE</scope>
    <source>
        <strain evidence="4">CGMCC 1.16548</strain>
    </source>
</reference>
<dbReference type="Proteomes" id="UP000617531">
    <property type="component" value="Unassembled WGS sequence"/>
</dbReference>
<evidence type="ECO:0000256" key="2">
    <source>
        <dbReference type="PROSITE-ProRule" id="PRU00335"/>
    </source>
</evidence>
<accession>A0A8J3DY99</accession>